<evidence type="ECO:0000256" key="2">
    <source>
        <dbReference type="ARBA" id="ARBA00022448"/>
    </source>
</evidence>
<dbReference type="PIRSF" id="PIRSF006060">
    <property type="entry name" value="AA_transporter"/>
    <property type="match status" value="1"/>
</dbReference>
<feature type="transmembrane region" description="Helical" evidence="7">
    <location>
        <begin position="351"/>
        <end position="376"/>
    </location>
</feature>
<dbReference type="RefSeq" id="WP_027106568.1">
    <property type="nucleotide sequence ID" value="NZ_AUHP01000014.1"/>
</dbReference>
<dbReference type="InterPro" id="IPR002293">
    <property type="entry name" value="AA/rel_permease1"/>
</dbReference>
<dbReference type="PANTHER" id="PTHR42770">
    <property type="entry name" value="AMINO ACID TRANSPORTER-RELATED"/>
    <property type="match status" value="1"/>
</dbReference>
<evidence type="ECO:0000313" key="8">
    <source>
        <dbReference type="EMBL" id="KRN90544.1"/>
    </source>
</evidence>
<feature type="transmembrane region" description="Helical" evidence="7">
    <location>
        <begin position="114"/>
        <end position="135"/>
    </location>
</feature>
<accession>A0A0R2KM84</accession>
<dbReference type="AlphaFoldDB" id="A0A0R2KM84"/>
<comment type="caution">
    <text evidence="8">The sequence shown here is derived from an EMBL/GenBank/DDBJ whole genome shotgun (WGS) entry which is preliminary data.</text>
</comment>
<feature type="transmembrane region" description="Helical" evidence="7">
    <location>
        <begin position="222"/>
        <end position="245"/>
    </location>
</feature>
<sequence length="452" mass="49801">MAEQKVSVWKSILFTICSILVLDTFVAPAIIGVSSITLWIITAIVFFLPYGLVSAELGSNYPDDGGIYSWVKQAYGEKTAVMVGWYYWVNVAFWMPAVFIAFSYWISYTFMPDASPWVLCGLAVAMCWLIVYIGIRGVDLSVTVSNIAAICKVAVLLIFGFLGIAYAIKFGANNDFSLHAFIPSFDNTTQYISAIAYNLLGFELIGSIGSQIEDPEKTIPKMTVFAGVIITALYVFGTFGVLVALPADKIDSADGFFYALQELCSVFGPTLSRPIFVIVIVVAALTLVSNMVSWALGANEVLSASELDKRSKWLGHKNKKYGTPDGLYIIMGLISTFLLVLNFSLSKDANQIFWVILSFSFVVFMLPYLFMFPAAITLRKKNKDMKYVYKVPGGEWGLKLCVFLCEICVLASIFFLFKDSGGGIGLWTLIIGTAITTFFGWLLIRAGEKADV</sequence>
<protein>
    <submittedName>
        <fullName evidence="8">Amino acid transporter</fullName>
    </submittedName>
</protein>
<keyword evidence="5 7" id="KW-1133">Transmembrane helix</keyword>
<keyword evidence="3" id="KW-1003">Cell membrane</keyword>
<dbReference type="GO" id="GO:0005886">
    <property type="term" value="C:plasma membrane"/>
    <property type="evidence" value="ECO:0007669"/>
    <property type="project" value="UniProtKB-SubCell"/>
</dbReference>
<name>A0A0R2KM84_9LACO</name>
<dbReference type="eggNOG" id="COG0531">
    <property type="taxonomic scope" value="Bacteria"/>
</dbReference>
<dbReference type="InterPro" id="IPR050367">
    <property type="entry name" value="APC_superfamily"/>
</dbReference>
<keyword evidence="4 7" id="KW-0812">Transmembrane</keyword>
<dbReference type="EMBL" id="JQBZ01000002">
    <property type="protein sequence ID" value="KRN90544.1"/>
    <property type="molecule type" value="Genomic_DNA"/>
</dbReference>
<dbReference type="Proteomes" id="UP000051500">
    <property type="component" value="Unassembled WGS sequence"/>
</dbReference>
<feature type="transmembrane region" description="Helical" evidence="7">
    <location>
        <begin position="423"/>
        <end position="444"/>
    </location>
</feature>
<evidence type="ECO:0000256" key="6">
    <source>
        <dbReference type="ARBA" id="ARBA00023136"/>
    </source>
</evidence>
<dbReference type="GO" id="GO:0022857">
    <property type="term" value="F:transmembrane transporter activity"/>
    <property type="evidence" value="ECO:0007669"/>
    <property type="project" value="InterPro"/>
</dbReference>
<feature type="transmembrane region" description="Helical" evidence="7">
    <location>
        <begin position="188"/>
        <end position="210"/>
    </location>
</feature>
<evidence type="ECO:0000256" key="4">
    <source>
        <dbReference type="ARBA" id="ARBA00022692"/>
    </source>
</evidence>
<feature type="transmembrane region" description="Helical" evidence="7">
    <location>
        <begin position="36"/>
        <end position="53"/>
    </location>
</feature>
<dbReference type="PATRIC" id="fig|1122146.4.peg.188"/>
<evidence type="ECO:0000256" key="1">
    <source>
        <dbReference type="ARBA" id="ARBA00004651"/>
    </source>
</evidence>
<dbReference type="PANTHER" id="PTHR42770:SF15">
    <property type="entry name" value="GLUTAMATE_GAMMA-AMINOBUTYRATE ANTIPORTER-RELATED"/>
    <property type="match status" value="1"/>
</dbReference>
<feature type="transmembrane region" description="Helical" evidence="7">
    <location>
        <begin position="12"/>
        <end position="30"/>
    </location>
</feature>
<feature type="transmembrane region" description="Helical" evidence="7">
    <location>
        <begin position="275"/>
        <end position="296"/>
    </location>
</feature>
<reference evidence="8 9" key="1">
    <citation type="journal article" date="2015" name="Genome Announc.">
        <title>Expanding the biotechnology potential of lactobacilli through comparative genomics of 213 strains and associated genera.</title>
        <authorList>
            <person name="Sun Z."/>
            <person name="Harris H.M."/>
            <person name="McCann A."/>
            <person name="Guo C."/>
            <person name="Argimon S."/>
            <person name="Zhang W."/>
            <person name="Yang X."/>
            <person name="Jeffery I.B."/>
            <person name="Cooney J.C."/>
            <person name="Kagawa T.F."/>
            <person name="Liu W."/>
            <person name="Song Y."/>
            <person name="Salvetti E."/>
            <person name="Wrobel A."/>
            <person name="Rasinkangas P."/>
            <person name="Parkhill J."/>
            <person name="Rea M.C."/>
            <person name="O'Sullivan O."/>
            <person name="Ritari J."/>
            <person name="Douillard F.P."/>
            <person name="Paul Ross R."/>
            <person name="Yang R."/>
            <person name="Briner A.E."/>
            <person name="Felis G.E."/>
            <person name="de Vos W.M."/>
            <person name="Barrangou R."/>
            <person name="Klaenhammer T.R."/>
            <person name="Caufield P.W."/>
            <person name="Cui Y."/>
            <person name="Zhang H."/>
            <person name="O'Toole P.W."/>
        </authorList>
    </citation>
    <scope>NUCLEOTIDE SEQUENCE [LARGE SCALE GENOMIC DNA]</scope>
    <source>
        <strain evidence="8 9">DSM 22408</strain>
    </source>
</reference>
<feature type="transmembrane region" description="Helical" evidence="7">
    <location>
        <begin position="396"/>
        <end position="417"/>
    </location>
</feature>
<organism evidence="8 9">
    <name type="scientific">Ligilactobacillus ceti DSM 22408</name>
    <dbReference type="NCBI Taxonomy" id="1122146"/>
    <lineage>
        <taxon>Bacteria</taxon>
        <taxon>Bacillati</taxon>
        <taxon>Bacillota</taxon>
        <taxon>Bacilli</taxon>
        <taxon>Lactobacillales</taxon>
        <taxon>Lactobacillaceae</taxon>
        <taxon>Ligilactobacillus</taxon>
    </lineage>
</organism>
<evidence type="ECO:0000313" key="9">
    <source>
        <dbReference type="Proteomes" id="UP000051500"/>
    </source>
</evidence>
<dbReference type="Pfam" id="PF13520">
    <property type="entry name" value="AA_permease_2"/>
    <property type="match status" value="1"/>
</dbReference>
<evidence type="ECO:0000256" key="5">
    <source>
        <dbReference type="ARBA" id="ARBA00022989"/>
    </source>
</evidence>
<dbReference type="Gene3D" id="1.20.1740.10">
    <property type="entry name" value="Amino acid/polyamine transporter I"/>
    <property type="match status" value="1"/>
</dbReference>
<keyword evidence="9" id="KW-1185">Reference proteome</keyword>
<dbReference type="OrthoDB" id="9791588at2"/>
<evidence type="ECO:0000256" key="3">
    <source>
        <dbReference type="ARBA" id="ARBA00022475"/>
    </source>
</evidence>
<gene>
    <name evidence="8" type="ORF">IV53_GL000186</name>
</gene>
<keyword evidence="6 7" id="KW-0472">Membrane</keyword>
<comment type="subcellular location">
    <subcellularLocation>
        <location evidence="1">Cell membrane</location>
        <topology evidence="1">Multi-pass membrane protein</topology>
    </subcellularLocation>
</comment>
<keyword evidence="2" id="KW-0813">Transport</keyword>
<feature type="transmembrane region" description="Helical" evidence="7">
    <location>
        <begin position="85"/>
        <end position="108"/>
    </location>
</feature>
<feature type="transmembrane region" description="Helical" evidence="7">
    <location>
        <begin position="326"/>
        <end position="345"/>
    </location>
</feature>
<dbReference type="STRING" id="1122146.IV53_GL000186"/>
<proteinExistence type="predicted"/>
<feature type="transmembrane region" description="Helical" evidence="7">
    <location>
        <begin position="147"/>
        <end position="168"/>
    </location>
</feature>
<evidence type="ECO:0000256" key="7">
    <source>
        <dbReference type="SAM" id="Phobius"/>
    </source>
</evidence>